<dbReference type="InterPro" id="IPR053745">
    <property type="entry name" value="Viral_Tail_Comp_sf"/>
</dbReference>
<name>A0A402CRC4_9BACT</name>
<gene>
    <name evidence="1" type="ORF">CCAX7_000400</name>
</gene>
<protein>
    <submittedName>
        <fullName evidence="1">Uncharacterized protein</fullName>
    </submittedName>
</protein>
<evidence type="ECO:0000313" key="2">
    <source>
        <dbReference type="Proteomes" id="UP000287394"/>
    </source>
</evidence>
<sequence>MSLATKTVIVAAMSADAPLVALLAKDPDDSTAPAIFNGHKSQTPPVYNSVTYRIADGAPDRRFRPAINVGGGPSTVQDEYLEIEAWTQKPDCADLEAIAARLVAIFDGRPLSLTTGRVFRAECVMTQSDLYDKTLNASFLLARYRLRIAR</sequence>
<proteinExistence type="predicted"/>
<dbReference type="RefSeq" id="WP_119319951.1">
    <property type="nucleotide sequence ID" value="NZ_AP025739.1"/>
</dbReference>
<dbReference type="Gene3D" id="3.30.2000.30">
    <property type="match status" value="1"/>
</dbReference>
<dbReference type="AlphaFoldDB" id="A0A402CRC4"/>
<evidence type="ECO:0000313" key="1">
    <source>
        <dbReference type="EMBL" id="BDI27989.1"/>
    </source>
</evidence>
<reference evidence="1 2" key="1">
    <citation type="journal article" date="2019" name="Int. J. Syst. Evol. Microbiol.">
        <title>Capsulimonas corticalis gen. nov., sp. nov., an aerobic capsulated bacterium, of a novel bacterial order, Capsulimonadales ord. nov., of the class Armatimonadia of the phylum Armatimonadetes.</title>
        <authorList>
            <person name="Li J."/>
            <person name="Kudo C."/>
            <person name="Tonouchi A."/>
        </authorList>
    </citation>
    <scope>NUCLEOTIDE SEQUENCE [LARGE SCALE GENOMIC DNA]</scope>
    <source>
        <strain evidence="1 2">AX-7</strain>
    </source>
</reference>
<keyword evidence="2" id="KW-1185">Reference proteome</keyword>
<dbReference type="EMBL" id="AP025739">
    <property type="protein sequence ID" value="BDI27989.1"/>
    <property type="molecule type" value="Genomic_DNA"/>
</dbReference>
<dbReference type="KEGG" id="ccot:CCAX7_000400"/>
<organism evidence="1 2">
    <name type="scientific">Capsulimonas corticalis</name>
    <dbReference type="NCBI Taxonomy" id="2219043"/>
    <lineage>
        <taxon>Bacteria</taxon>
        <taxon>Bacillati</taxon>
        <taxon>Armatimonadota</taxon>
        <taxon>Armatimonadia</taxon>
        <taxon>Capsulimonadales</taxon>
        <taxon>Capsulimonadaceae</taxon>
        <taxon>Capsulimonas</taxon>
    </lineage>
</organism>
<accession>A0A402CRC4</accession>
<dbReference type="Proteomes" id="UP000287394">
    <property type="component" value="Chromosome"/>
</dbReference>